<keyword evidence="3 6" id="KW-0812">Transmembrane</keyword>
<feature type="transmembrane region" description="Helical" evidence="6">
    <location>
        <begin position="198"/>
        <end position="216"/>
    </location>
</feature>
<dbReference type="Pfam" id="PF01810">
    <property type="entry name" value="LysE"/>
    <property type="match status" value="1"/>
</dbReference>
<evidence type="ECO:0000313" key="8">
    <source>
        <dbReference type="Proteomes" id="UP000221580"/>
    </source>
</evidence>
<dbReference type="GO" id="GO:0015171">
    <property type="term" value="F:amino acid transmembrane transporter activity"/>
    <property type="evidence" value="ECO:0007669"/>
    <property type="project" value="TreeGrafter"/>
</dbReference>
<evidence type="ECO:0000256" key="3">
    <source>
        <dbReference type="ARBA" id="ARBA00022692"/>
    </source>
</evidence>
<name>A0A7Z1GVP4_9PSED</name>
<keyword evidence="5 6" id="KW-0472">Membrane</keyword>
<evidence type="ECO:0000313" key="7">
    <source>
        <dbReference type="EMBL" id="PFG70730.1"/>
    </source>
</evidence>
<organism evidence="7 8">
    <name type="scientific">Pseudomonas poae</name>
    <dbReference type="NCBI Taxonomy" id="200451"/>
    <lineage>
        <taxon>Bacteria</taxon>
        <taxon>Pseudomonadati</taxon>
        <taxon>Pseudomonadota</taxon>
        <taxon>Gammaproteobacteria</taxon>
        <taxon>Pseudomonadales</taxon>
        <taxon>Pseudomonadaceae</taxon>
        <taxon>Pseudomonas</taxon>
    </lineage>
</organism>
<dbReference type="InterPro" id="IPR001123">
    <property type="entry name" value="LeuE-type"/>
</dbReference>
<evidence type="ECO:0000256" key="5">
    <source>
        <dbReference type="ARBA" id="ARBA00023136"/>
    </source>
</evidence>
<sequence>MVASTANELLLGLLSKDKRGVSNQVQDLWKSTLFALVLSISFGPVAFIIFRQSFTFGFLSALPAVFGAAVADAVFAAVAFAGLRAVEAFWAANSQLLTWAAIAYLFYLGVITFKKSAATSLAKRATGFIPVFLLTLTSPLTIAAISSYVIASEALLYRHGMYLNLLGFLLGSLSGQMLYALVGAMIKRALADPLDFGFLNRVSGGCLIAFAAWQLARVLET</sequence>
<comment type="caution">
    <text evidence="7">The sequence shown here is derived from an EMBL/GenBank/DDBJ whole genome shotgun (WGS) entry which is preliminary data.</text>
</comment>
<feature type="transmembrane region" description="Helical" evidence="6">
    <location>
        <begin position="125"/>
        <end position="150"/>
    </location>
</feature>
<evidence type="ECO:0000256" key="1">
    <source>
        <dbReference type="ARBA" id="ARBA00004651"/>
    </source>
</evidence>
<reference evidence="7 8" key="2">
    <citation type="submission" date="2017-10" db="EMBL/GenBank/DDBJ databases">
        <title>Bacterial endophytes that colonize and modify switchgrass growth.</title>
        <authorList>
            <person name="Debolt S."/>
        </authorList>
    </citation>
    <scope>NUCLEOTIDE SEQUENCE [LARGE SCALE GENOMIC DNA]</scope>
    <source>
        <strain evidence="7 8">A2-S9</strain>
    </source>
</reference>
<proteinExistence type="predicted"/>
<gene>
    <name evidence="7" type="ORF">DM05_1064</name>
</gene>
<keyword evidence="2" id="KW-1003">Cell membrane</keyword>
<dbReference type="PANTHER" id="PTHR30086">
    <property type="entry name" value="ARGININE EXPORTER PROTEIN ARGO"/>
    <property type="match status" value="1"/>
</dbReference>
<dbReference type="AlphaFoldDB" id="A0A7Z1GVP4"/>
<feature type="transmembrane region" description="Helical" evidence="6">
    <location>
        <begin position="28"/>
        <end position="50"/>
    </location>
</feature>
<reference evidence="7 8" key="1">
    <citation type="submission" date="2017-09" db="EMBL/GenBank/DDBJ databases">
        <authorList>
            <person name="DeBolt S."/>
            <person name="Huntemann M."/>
            <person name="Clum A."/>
            <person name="Pillay M."/>
            <person name="Palaniappan K."/>
            <person name="Varghese N."/>
            <person name="Mikhailova N."/>
            <person name="Stamatis D."/>
            <person name="Reddy T."/>
            <person name="Daum C."/>
            <person name="Shapiro N."/>
            <person name="Ivanova N."/>
            <person name="Kyrpides N."/>
            <person name="Woyke T."/>
        </authorList>
    </citation>
    <scope>NUCLEOTIDE SEQUENCE [LARGE SCALE GENOMIC DNA]</scope>
    <source>
        <strain evidence="7 8">A2-S9</strain>
    </source>
</reference>
<comment type="subcellular location">
    <subcellularLocation>
        <location evidence="1">Cell membrane</location>
        <topology evidence="1">Multi-pass membrane protein</topology>
    </subcellularLocation>
</comment>
<keyword evidence="4 6" id="KW-1133">Transmembrane helix</keyword>
<dbReference type="GO" id="GO:0005886">
    <property type="term" value="C:plasma membrane"/>
    <property type="evidence" value="ECO:0007669"/>
    <property type="project" value="UniProtKB-SubCell"/>
</dbReference>
<feature type="transmembrane region" description="Helical" evidence="6">
    <location>
        <begin position="162"/>
        <end position="186"/>
    </location>
</feature>
<feature type="transmembrane region" description="Helical" evidence="6">
    <location>
        <begin position="96"/>
        <end position="113"/>
    </location>
</feature>
<feature type="transmembrane region" description="Helical" evidence="6">
    <location>
        <begin position="62"/>
        <end position="84"/>
    </location>
</feature>
<accession>A0A7Z1GVP4</accession>
<dbReference type="PANTHER" id="PTHR30086:SF20">
    <property type="entry name" value="ARGININE EXPORTER PROTEIN ARGO-RELATED"/>
    <property type="match status" value="1"/>
</dbReference>
<evidence type="ECO:0000256" key="6">
    <source>
        <dbReference type="SAM" id="Phobius"/>
    </source>
</evidence>
<protein>
    <submittedName>
        <fullName evidence="7">Threonine/homoserine/homoserine lactone efflux protein</fullName>
    </submittedName>
</protein>
<evidence type="ECO:0000256" key="4">
    <source>
        <dbReference type="ARBA" id="ARBA00022989"/>
    </source>
</evidence>
<dbReference type="Proteomes" id="UP000221580">
    <property type="component" value="Unassembled WGS sequence"/>
</dbReference>
<evidence type="ECO:0000256" key="2">
    <source>
        <dbReference type="ARBA" id="ARBA00022475"/>
    </source>
</evidence>
<dbReference type="EMBL" id="PDJN01000001">
    <property type="protein sequence ID" value="PFG70730.1"/>
    <property type="molecule type" value="Genomic_DNA"/>
</dbReference>